<keyword evidence="3" id="KW-1185">Reference proteome</keyword>
<dbReference type="RefSeq" id="WP_341416213.1">
    <property type="nucleotide sequence ID" value="NZ_JBBPCC010000008.1"/>
</dbReference>
<dbReference type="InterPro" id="IPR008775">
    <property type="entry name" value="Phytyl_CoA_dOase-like"/>
</dbReference>
<dbReference type="SMART" id="SM00567">
    <property type="entry name" value="EZ_HEAT"/>
    <property type="match status" value="4"/>
</dbReference>
<proteinExistence type="predicted"/>
<dbReference type="InterPro" id="IPR004155">
    <property type="entry name" value="PBS_lyase_HEAT"/>
</dbReference>
<dbReference type="PROSITE" id="PS50077">
    <property type="entry name" value="HEAT_REPEAT"/>
    <property type="match status" value="1"/>
</dbReference>
<comment type="function">
    <text evidence="1">Catalyzes the hydroxylation of the N(6)-(4-aminobutyl)-L-lysine intermediate produced by deoxyhypusine synthase/DHPS on a critical lysine of the eukaryotic translation initiation factor 5A/eIF-5A. This is the second step of the post-translational modification of that lysine into an unusual amino acid residue named hypusine. Hypusination is unique to mature eIF-5A factor and is essential for its function.</text>
</comment>
<name>A0ABU9DM27_9BACL</name>
<dbReference type="Pfam" id="PF05721">
    <property type="entry name" value="PhyH"/>
    <property type="match status" value="1"/>
</dbReference>
<dbReference type="Gene3D" id="2.60.120.620">
    <property type="entry name" value="q2cbj1_9rhob like domain"/>
    <property type="match status" value="1"/>
</dbReference>
<evidence type="ECO:0000313" key="2">
    <source>
        <dbReference type="EMBL" id="MEK8129120.1"/>
    </source>
</evidence>
<dbReference type="SUPFAM" id="SSF51197">
    <property type="entry name" value="Clavaminate synthase-like"/>
    <property type="match status" value="1"/>
</dbReference>
<dbReference type="Pfam" id="PF13646">
    <property type="entry name" value="HEAT_2"/>
    <property type="match status" value="2"/>
</dbReference>
<dbReference type="PANTHER" id="PTHR12697">
    <property type="entry name" value="PBS LYASE HEAT-LIKE PROTEIN"/>
    <property type="match status" value="1"/>
</dbReference>
<dbReference type="EMBL" id="JBBPCC010000008">
    <property type="protein sequence ID" value="MEK8129120.1"/>
    <property type="molecule type" value="Genomic_DNA"/>
</dbReference>
<dbReference type="Gene3D" id="1.25.10.10">
    <property type="entry name" value="Leucine-rich Repeat Variant"/>
    <property type="match status" value="2"/>
</dbReference>
<reference evidence="2 3" key="1">
    <citation type="submission" date="2024-04" db="EMBL/GenBank/DDBJ databases">
        <title>draft genome sequnece of Paenibacillus filicis.</title>
        <authorList>
            <person name="Kim D.-U."/>
        </authorList>
    </citation>
    <scope>NUCLEOTIDE SEQUENCE [LARGE SCALE GENOMIC DNA]</scope>
    <source>
        <strain evidence="2 3">KACC14197</strain>
    </source>
</reference>
<sequence length="472" mass="51467">MDKNNQVLLTDEQVQQFITDGFLILQTDFAPDFHESLMAQLNKVYEEEGNPGNNLLPRIRELQKVFDHPVITGALTSVLGPDYMLHAHRHGHFNANPAAGGWHKDSYWGYDRMRNHHPWWAMIMYFPQDTPPELGPTGIMPGTQNYETRIFAKDDASGEALASGGAGTFALIHYDIWHRSTPNILGHPRYMLKFEFMRTEAPAKPSWDAKGSAWSHPAGSAEGIPVHDRLWEESWNWLSGQLGSIAGSLPDEPSAVRGLAEKLEDAYEPDALNAAYALASAGEGGLQALLQALRHESTAVSRLAAYGLSVSGESAVPGLIAALDDARAATVIHAAFALGELRQLAAAAVSRLTALLVEASAEVRRTVVEALGMIGSGDPEAGAVQGLIQGLQDDDAQVRFMSGLALTRLGRSGEAAVPALERALDDENRYVRAHAAEALRYIGTPKAQDILIRELFRSRWCATTTKENAFYP</sequence>
<gene>
    <name evidence="2" type="ORF">WMW72_14540</name>
</gene>
<evidence type="ECO:0000256" key="1">
    <source>
        <dbReference type="ARBA" id="ARBA00045876"/>
    </source>
</evidence>
<dbReference type="SUPFAM" id="SSF48371">
    <property type="entry name" value="ARM repeat"/>
    <property type="match status" value="1"/>
</dbReference>
<evidence type="ECO:0000313" key="3">
    <source>
        <dbReference type="Proteomes" id="UP001469365"/>
    </source>
</evidence>
<protein>
    <submittedName>
        <fullName evidence="2">HEAT repeat domain-containing protein</fullName>
    </submittedName>
</protein>
<comment type="caution">
    <text evidence="2">The sequence shown here is derived from an EMBL/GenBank/DDBJ whole genome shotgun (WGS) entry which is preliminary data.</text>
</comment>
<dbReference type="InterPro" id="IPR021133">
    <property type="entry name" value="HEAT_type_2"/>
</dbReference>
<dbReference type="InterPro" id="IPR016024">
    <property type="entry name" value="ARM-type_fold"/>
</dbReference>
<dbReference type="PANTHER" id="PTHR12697:SF5">
    <property type="entry name" value="DEOXYHYPUSINE HYDROXYLASE"/>
    <property type="match status" value="1"/>
</dbReference>
<organism evidence="2 3">
    <name type="scientific">Paenibacillus filicis</name>
    <dbReference type="NCBI Taxonomy" id="669464"/>
    <lineage>
        <taxon>Bacteria</taxon>
        <taxon>Bacillati</taxon>
        <taxon>Bacillota</taxon>
        <taxon>Bacilli</taxon>
        <taxon>Bacillales</taxon>
        <taxon>Paenibacillaceae</taxon>
        <taxon>Paenibacillus</taxon>
    </lineage>
</organism>
<dbReference type="Proteomes" id="UP001469365">
    <property type="component" value="Unassembled WGS sequence"/>
</dbReference>
<accession>A0ABU9DM27</accession>
<dbReference type="InterPro" id="IPR011989">
    <property type="entry name" value="ARM-like"/>
</dbReference>